<dbReference type="EnsemblMetazoa" id="CJA35125b.1">
    <property type="protein sequence ID" value="CJA35125b.1"/>
    <property type="gene ID" value="WBGene00210972"/>
</dbReference>
<protein>
    <submittedName>
        <fullName evidence="1">Uncharacterized protein</fullName>
    </submittedName>
</protein>
<dbReference type="InterPro" id="IPR035940">
    <property type="entry name" value="CAP_sf"/>
</dbReference>
<accession>A0A8R1IFL3</accession>
<evidence type="ECO:0000313" key="1">
    <source>
        <dbReference type="EnsemblMetazoa" id="CJA35125b.1"/>
    </source>
</evidence>
<name>A0A8R1IFL3_CAEJA</name>
<dbReference type="Gene3D" id="3.40.33.10">
    <property type="entry name" value="CAP"/>
    <property type="match status" value="1"/>
</dbReference>
<evidence type="ECO:0000313" key="2">
    <source>
        <dbReference type="Proteomes" id="UP000005237"/>
    </source>
</evidence>
<sequence length="115" mass="13234">MNISKTFNISNMNELKWDKTLEAEADKLAKSCKYKQHNDNYRVYIFGMYLQDPTRHLVDQGNFVEAVNLVNKLGFPFCNLVEMVVPKQEKIACFNAPHCNTHPNTKVNEICLLGP</sequence>
<reference evidence="1" key="2">
    <citation type="submission" date="2022-06" db="UniProtKB">
        <authorList>
            <consortium name="EnsemblMetazoa"/>
        </authorList>
    </citation>
    <scope>IDENTIFICATION</scope>
    <source>
        <strain evidence="1">DF5081</strain>
    </source>
</reference>
<keyword evidence="2" id="KW-1185">Reference proteome</keyword>
<organism evidence="1 2">
    <name type="scientific">Caenorhabditis japonica</name>
    <dbReference type="NCBI Taxonomy" id="281687"/>
    <lineage>
        <taxon>Eukaryota</taxon>
        <taxon>Metazoa</taxon>
        <taxon>Ecdysozoa</taxon>
        <taxon>Nematoda</taxon>
        <taxon>Chromadorea</taxon>
        <taxon>Rhabditida</taxon>
        <taxon>Rhabditina</taxon>
        <taxon>Rhabditomorpha</taxon>
        <taxon>Rhabditoidea</taxon>
        <taxon>Rhabditidae</taxon>
        <taxon>Peloderinae</taxon>
        <taxon>Caenorhabditis</taxon>
    </lineage>
</organism>
<proteinExistence type="predicted"/>
<dbReference type="SUPFAM" id="SSF55797">
    <property type="entry name" value="PR-1-like"/>
    <property type="match status" value="2"/>
</dbReference>
<dbReference type="AlphaFoldDB" id="A0A8R1IFL3"/>
<reference evidence="2" key="1">
    <citation type="submission" date="2010-08" db="EMBL/GenBank/DDBJ databases">
        <authorList>
            <consortium name="Caenorhabditis japonica Sequencing Consortium"/>
            <person name="Wilson R.K."/>
        </authorList>
    </citation>
    <scope>NUCLEOTIDE SEQUENCE [LARGE SCALE GENOMIC DNA]</scope>
    <source>
        <strain evidence="2">DF5081</strain>
    </source>
</reference>
<dbReference type="Proteomes" id="UP000005237">
    <property type="component" value="Unassembled WGS sequence"/>
</dbReference>